<dbReference type="GeneID" id="68354718"/>
<dbReference type="Gene3D" id="1.10.1200.10">
    <property type="entry name" value="ACP-like"/>
    <property type="match status" value="1"/>
</dbReference>
<dbReference type="Proteomes" id="UP000824596">
    <property type="component" value="Unassembled WGS sequence"/>
</dbReference>
<organism evidence="4 5">
    <name type="scientific">Hirsutella rhossiliensis</name>
    <dbReference type="NCBI Taxonomy" id="111463"/>
    <lineage>
        <taxon>Eukaryota</taxon>
        <taxon>Fungi</taxon>
        <taxon>Dikarya</taxon>
        <taxon>Ascomycota</taxon>
        <taxon>Pezizomycotina</taxon>
        <taxon>Sordariomycetes</taxon>
        <taxon>Hypocreomycetidae</taxon>
        <taxon>Hypocreales</taxon>
        <taxon>Ophiocordycipitaceae</taxon>
        <taxon>Hirsutella</taxon>
    </lineage>
</organism>
<gene>
    <name evidence="4" type="ORF">HRG_05589</name>
</gene>
<keyword evidence="1" id="KW-0596">Phosphopantetheine</keyword>
<dbReference type="InterPro" id="IPR036291">
    <property type="entry name" value="NAD(P)-bd_dom_sf"/>
</dbReference>
<dbReference type="SUPFAM" id="SSF51735">
    <property type="entry name" value="NAD(P)-binding Rossmann-fold domains"/>
    <property type="match status" value="1"/>
</dbReference>
<protein>
    <submittedName>
        <fullName evidence="4">Male sterility protein</fullName>
    </submittedName>
</protein>
<comment type="caution">
    <text evidence="4">The sequence shown here is derived from an EMBL/GenBank/DDBJ whole genome shotgun (WGS) entry which is preliminary data.</text>
</comment>
<dbReference type="AlphaFoldDB" id="A0A9P8SIE0"/>
<dbReference type="InterPro" id="IPR036736">
    <property type="entry name" value="ACP-like_sf"/>
</dbReference>
<dbReference type="PANTHER" id="PTHR44845:SF6">
    <property type="entry name" value="BETA-ALANINE-ACTIVATING ENZYME"/>
    <property type="match status" value="1"/>
</dbReference>
<dbReference type="RefSeq" id="XP_044720592.1">
    <property type="nucleotide sequence ID" value="XM_044864060.1"/>
</dbReference>
<evidence type="ECO:0000259" key="3">
    <source>
        <dbReference type="PROSITE" id="PS50075"/>
    </source>
</evidence>
<keyword evidence="2" id="KW-0597">Phosphoprotein</keyword>
<dbReference type="OrthoDB" id="5334845at2759"/>
<keyword evidence="5" id="KW-1185">Reference proteome</keyword>
<proteinExistence type="predicted"/>
<evidence type="ECO:0000256" key="1">
    <source>
        <dbReference type="ARBA" id="ARBA00022450"/>
    </source>
</evidence>
<accession>A0A9P8SIE0</accession>
<sequence>MVPWVVCLQDVPVNRNGKVDKNQLLAMLLRRRLEQQRHVSSVTGTTRTEDRVKTIWQRALGAVDLGDIGPETNFFSLGAASLDVSAATMMMREAFQVPLLVQKLYKSPVLRDLARQIDQEAKGLGELRWDESKRQWLRDADMAEQLDIPKDTPIDWTAKNEGRVFVTGVTGFVGALFLRALVELPFVQTVRCLVRAKTATQGKQRILDNLSKYGLLHGLQEQLVSKVVPVMGDLSHPTLGLEDDAYSELAAWASVIFHLGA</sequence>
<dbReference type="Pfam" id="PF07993">
    <property type="entry name" value="NAD_binding_4"/>
    <property type="match status" value="1"/>
</dbReference>
<dbReference type="InterPro" id="IPR013120">
    <property type="entry name" value="FAR_NAD-bd"/>
</dbReference>
<dbReference type="InterPro" id="IPR009081">
    <property type="entry name" value="PP-bd_ACP"/>
</dbReference>
<reference evidence="4" key="1">
    <citation type="submission" date="2021-09" db="EMBL/GenBank/DDBJ databases">
        <title>A high-quality genome of the endoparasitic fungus Hirsutella rhossiliensis with a comparison of Hirsutella genomes reveals transposable elements contributing to genome size variation.</title>
        <authorList>
            <person name="Lin R."/>
            <person name="Jiao Y."/>
            <person name="Sun X."/>
            <person name="Ling J."/>
            <person name="Xie B."/>
            <person name="Cheng X."/>
        </authorList>
    </citation>
    <scope>NUCLEOTIDE SEQUENCE</scope>
    <source>
        <strain evidence="4">HR02</strain>
    </source>
</reference>
<evidence type="ECO:0000313" key="5">
    <source>
        <dbReference type="Proteomes" id="UP000824596"/>
    </source>
</evidence>
<dbReference type="EMBL" id="JAIZPD010000005">
    <property type="protein sequence ID" value="KAH0963079.1"/>
    <property type="molecule type" value="Genomic_DNA"/>
</dbReference>
<name>A0A9P8SIE0_9HYPO</name>
<dbReference type="Pfam" id="PF00550">
    <property type="entry name" value="PP-binding"/>
    <property type="match status" value="1"/>
</dbReference>
<evidence type="ECO:0000256" key="2">
    <source>
        <dbReference type="ARBA" id="ARBA00022553"/>
    </source>
</evidence>
<feature type="domain" description="Carrier" evidence="3">
    <location>
        <begin position="46"/>
        <end position="121"/>
    </location>
</feature>
<dbReference type="SUPFAM" id="SSF47336">
    <property type="entry name" value="ACP-like"/>
    <property type="match status" value="1"/>
</dbReference>
<evidence type="ECO:0000313" key="4">
    <source>
        <dbReference type="EMBL" id="KAH0963079.1"/>
    </source>
</evidence>
<dbReference type="PROSITE" id="PS50075">
    <property type="entry name" value="CARRIER"/>
    <property type="match status" value="1"/>
</dbReference>
<dbReference type="PANTHER" id="PTHR44845">
    <property type="entry name" value="CARRIER DOMAIN-CONTAINING PROTEIN"/>
    <property type="match status" value="1"/>
</dbReference>
<dbReference type="Gene3D" id="3.40.50.720">
    <property type="entry name" value="NAD(P)-binding Rossmann-like Domain"/>
    <property type="match status" value="1"/>
</dbReference>